<feature type="transmembrane region" description="Helical" evidence="6">
    <location>
        <begin position="296"/>
        <end position="316"/>
    </location>
</feature>
<feature type="transmembrane region" description="Helical" evidence="6">
    <location>
        <begin position="193"/>
        <end position="211"/>
    </location>
</feature>
<feature type="transmembrane region" description="Helical" evidence="6">
    <location>
        <begin position="262"/>
        <end position="284"/>
    </location>
</feature>
<dbReference type="Gene3D" id="1.20.1250.20">
    <property type="entry name" value="MFS general substrate transporter like domains"/>
    <property type="match status" value="1"/>
</dbReference>
<feature type="transmembrane region" description="Helical" evidence="6">
    <location>
        <begin position="328"/>
        <end position="347"/>
    </location>
</feature>
<dbReference type="InterPro" id="IPR036259">
    <property type="entry name" value="MFS_trans_sf"/>
</dbReference>
<dbReference type="GO" id="GO:0005886">
    <property type="term" value="C:plasma membrane"/>
    <property type="evidence" value="ECO:0007669"/>
    <property type="project" value="TreeGrafter"/>
</dbReference>
<protein>
    <recommendedName>
        <fullName evidence="7">Major facilitator superfamily (MFS) profile domain-containing protein</fullName>
    </recommendedName>
</protein>
<feature type="transmembrane region" description="Helical" evidence="6">
    <location>
        <begin position="354"/>
        <end position="372"/>
    </location>
</feature>
<dbReference type="InterPro" id="IPR020846">
    <property type="entry name" value="MFS_dom"/>
</dbReference>
<comment type="subcellular location">
    <subcellularLocation>
        <location evidence="1">Membrane</location>
        <topology evidence="1">Multi-pass membrane protein</topology>
    </subcellularLocation>
</comment>
<reference evidence="8" key="1">
    <citation type="submission" date="2023-03" db="EMBL/GenBank/DDBJ databases">
        <title>Complete genome of Cladonia borealis.</title>
        <authorList>
            <person name="Park H."/>
        </authorList>
    </citation>
    <scope>NUCLEOTIDE SEQUENCE</scope>
    <source>
        <strain evidence="8">ANT050790</strain>
    </source>
</reference>
<dbReference type="PANTHER" id="PTHR23501">
    <property type="entry name" value="MAJOR FACILITATOR SUPERFAMILY"/>
    <property type="match status" value="1"/>
</dbReference>
<keyword evidence="3 6" id="KW-1133">Transmembrane helix</keyword>
<keyword evidence="4 6" id="KW-0472">Membrane</keyword>
<dbReference type="GO" id="GO:0022857">
    <property type="term" value="F:transmembrane transporter activity"/>
    <property type="evidence" value="ECO:0007669"/>
    <property type="project" value="InterPro"/>
</dbReference>
<dbReference type="EMBL" id="JAFEKC020000027">
    <property type="protein sequence ID" value="KAK0506868.1"/>
    <property type="molecule type" value="Genomic_DNA"/>
</dbReference>
<dbReference type="PANTHER" id="PTHR23501:SF199">
    <property type="entry name" value="MFS EFFLUX TRANSPORTER INPD-RELATED"/>
    <property type="match status" value="1"/>
</dbReference>
<feature type="domain" description="Major facilitator superfamily (MFS) profile" evidence="7">
    <location>
        <begin position="36"/>
        <end position="478"/>
    </location>
</feature>
<feature type="transmembrane region" description="Helical" evidence="6">
    <location>
        <begin position="384"/>
        <end position="407"/>
    </location>
</feature>
<evidence type="ECO:0000256" key="1">
    <source>
        <dbReference type="ARBA" id="ARBA00004141"/>
    </source>
</evidence>
<evidence type="ECO:0000256" key="5">
    <source>
        <dbReference type="SAM" id="MobiDB-lite"/>
    </source>
</evidence>
<evidence type="ECO:0000313" key="8">
    <source>
        <dbReference type="EMBL" id="KAK0506868.1"/>
    </source>
</evidence>
<feature type="transmembrane region" description="Helical" evidence="6">
    <location>
        <begin position="131"/>
        <end position="151"/>
    </location>
</feature>
<evidence type="ECO:0000259" key="7">
    <source>
        <dbReference type="PROSITE" id="PS50850"/>
    </source>
</evidence>
<feature type="transmembrane region" description="Helical" evidence="6">
    <location>
        <begin position="33"/>
        <end position="53"/>
    </location>
</feature>
<feature type="transmembrane region" description="Helical" evidence="6">
    <location>
        <begin position="73"/>
        <end position="93"/>
    </location>
</feature>
<sequence>MELNAVAQATEEIKGEDSIDNEDSRGYPSGARLLIVTVGMMAVILMVALDNYILATAIPRITTQFKSLGDVGWYASSYFLTQMALQPAFGHLYTDYSVKAVYIVAIVIFKIGSMVYATADSSETLIVGRLIAGGGGAGLYVGTLALVGYTVPIRKRPVYISIVTSMFGIASVAGPLLGGLFTDTPKLTGRFCFWINLPIGFVAFLFISILYQEGGQIRKKKPAFTKGIAKCDLISVCLLISAFICLLLALQWADITYAWSDSHVYGCLLGFGLLLGAFIFVQIWKTDNTIIPFSLLSQRTVAASSSFLLFISMAVLGVSACESGFRNLPFLITLLFSPMASGVIISWSGFYVPFMWLGAALATIGSGLLFTLKTDSSRGAVAGYQFIVGFGLGMCNQIPFNAVQYILPPSQMVMGSAIVSFSNSLGPIFGTSIGQAIFASLYVRRLKLLPGVDGAAVVRAGTTNLAAMVPEATLPAVREA</sequence>
<evidence type="ECO:0000256" key="2">
    <source>
        <dbReference type="ARBA" id="ARBA00022692"/>
    </source>
</evidence>
<keyword evidence="2 6" id="KW-0812">Transmembrane</keyword>
<feature type="transmembrane region" description="Helical" evidence="6">
    <location>
        <begin position="158"/>
        <end position="181"/>
    </location>
</feature>
<dbReference type="Pfam" id="PF07690">
    <property type="entry name" value="MFS_1"/>
    <property type="match status" value="1"/>
</dbReference>
<gene>
    <name evidence="8" type="ORF">JMJ35_010722</name>
</gene>
<feature type="compositionally biased region" description="Basic and acidic residues" evidence="5">
    <location>
        <begin position="11"/>
        <end position="24"/>
    </location>
</feature>
<evidence type="ECO:0000256" key="6">
    <source>
        <dbReference type="SAM" id="Phobius"/>
    </source>
</evidence>
<evidence type="ECO:0000313" key="9">
    <source>
        <dbReference type="Proteomes" id="UP001166286"/>
    </source>
</evidence>
<dbReference type="InterPro" id="IPR011701">
    <property type="entry name" value="MFS"/>
</dbReference>
<evidence type="ECO:0000256" key="3">
    <source>
        <dbReference type="ARBA" id="ARBA00022989"/>
    </source>
</evidence>
<comment type="caution">
    <text evidence="8">The sequence shown here is derived from an EMBL/GenBank/DDBJ whole genome shotgun (WGS) entry which is preliminary data.</text>
</comment>
<name>A0AA39QPR1_9LECA</name>
<organism evidence="8 9">
    <name type="scientific">Cladonia borealis</name>
    <dbReference type="NCBI Taxonomy" id="184061"/>
    <lineage>
        <taxon>Eukaryota</taxon>
        <taxon>Fungi</taxon>
        <taxon>Dikarya</taxon>
        <taxon>Ascomycota</taxon>
        <taxon>Pezizomycotina</taxon>
        <taxon>Lecanoromycetes</taxon>
        <taxon>OSLEUM clade</taxon>
        <taxon>Lecanoromycetidae</taxon>
        <taxon>Lecanorales</taxon>
        <taxon>Lecanorineae</taxon>
        <taxon>Cladoniaceae</taxon>
        <taxon>Cladonia</taxon>
    </lineage>
</organism>
<feature type="transmembrane region" description="Helical" evidence="6">
    <location>
        <begin position="231"/>
        <end position="250"/>
    </location>
</feature>
<feature type="transmembrane region" description="Helical" evidence="6">
    <location>
        <begin position="100"/>
        <end position="119"/>
    </location>
</feature>
<evidence type="ECO:0000256" key="4">
    <source>
        <dbReference type="ARBA" id="ARBA00023136"/>
    </source>
</evidence>
<proteinExistence type="predicted"/>
<dbReference type="SUPFAM" id="SSF103473">
    <property type="entry name" value="MFS general substrate transporter"/>
    <property type="match status" value="1"/>
</dbReference>
<dbReference type="PROSITE" id="PS50850">
    <property type="entry name" value="MFS"/>
    <property type="match status" value="1"/>
</dbReference>
<feature type="region of interest" description="Disordered" evidence="5">
    <location>
        <begin position="1"/>
        <end position="24"/>
    </location>
</feature>
<keyword evidence="9" id="KW-1185">Reference proteome</keyword>
<dbReference type="Proteomes" id="UP001166286">
    <property type="component" value="Unassembled WGS sequence"/>
</dbReference>
<accession>A0AA39QPR1</accession>
<dbReference type="AlphaFoldDB" id="A0AA39QPR1"/>